<feature type="transmembrane region" description="Helical" evidence="7">
    <location>
        <begin position="50"/>
        <end position="71"/>
    </location>
</feature>
<keyword evidence="10" id="KW-1185">Reference proteome</keyword>
<sequence>MSPITTPTFKELIQYPGLLAALFGRTLSSLALQTLSVAIGWQIYDLTHSAASLGFVGLAMFFPLLILVLPAGHMSDRFNRKNIVVVCLIIEAFCGIILAWESLHHQLTPSLIYTILVLFGCARCFEMPCQKTFLVNIVPTHYFPQATALSSSLFQTSSMLGPAVGGILYGFGADLTYIVCTISFFLAAIATFTIQFKPTQKTPMPLSIENLLGGIHFIFSRPRILGAISLDLFAVLLGGATAMLPIYAKDILHCGPIGLGVLKGASAVGALLVATYLTKHPIKHNAGKKMFVSVLIFGAATIIFGLSTNIALSVVCLAILGGADVISVVVRSTLIQLLTPNEMLGRVSAVNMVFIGSSNQLGEFESGMLAEALGPINSVVLGGIGTIIIAFLWMYLFPSLRKVDQLNHLKPDQ</sequence>
<dbReference type="PANTHER" id="PTHR23513:SF9">
    <property type="entry name" value="ENTEROBACTIN EXPORTER ENTS"/>
    <property type="match status" value="1"/>
</dbReference>
<dbReference type="GO" id="GO:0005886">
    <property type="term" value="C:plasma membrane"/>
    <property type="evidence" value="ECO:0007669"/>
    <property type="project" value="UniProtKB-SubCell"/>
</dbReference>
<organism evidence="9 10">
    <name type="scientific">Commensalibacter intestini</name>
    <dbReference type="NCBI Taxonomy" id="479936"/>
    <lineage>
        <taxon>Bacteria</taxon>
        <taxon>Pseudomonadati</taxon>
        <taxon>Pseudomonadota</taxon>
        <taxon>Alphaproteobacteria</taxon>
        <taxon>Acetobacterales</taxon>
        <taxon>Acetobacteraceae</taxon>
    </lineage>
</organism>
<feature type="transmembrane region" description="Helical" evidence="7">
    <location>
        <begin position="175"/>
        <end position="194"/>
    </location>
</feature>
<feature type="transmembrane region" description="Helical" evidence="7">
    <location>
        <begin position="290"/>
        <end position="320"/>
    </location>
</feature>
<evidence type="ECO:0000313" key="10">
    <source>
        <dbReference type="Proteomes" id="UP000194946"/>
    </source>
</evidence>
<evidence type="ECO:0000313" key="9">
    <source>
        <dbReference type="EMBL" id="OUI78642.1"/>
    </source>
</evidence>
<keyword evidence="5 7" id="KW-1133">Transmembrane helix</keyword>
<evidence type="ECO:0000256" key="6">
    <source>
        <dbReference type="ARBA" id="ARBA00023136"/>
    </source>
</evidence>
<dbReference type="AlphaFoldDB" id="A0A251ZVH5"/>
<dbReference type="PROSITE" id="PS50850">
    <property type="entry name" value="MFS"/>
    <property type="match status" value="1"/>
</dbReference>
<evidence type="ECO:0000256" key="3">
    <source>
        <dbReference type="ARBA" id="ARBA00022475"/>
    </source>
</evidence>
<dbReference type="SUPFAM" id="SSF103473">
    <property type="entry name" value="MFS general substrate transporter"/>
    <property type="match status" value="1"/>
</dbReference>
<evidence type="ECO:0000259" key="8">
    <source>
        <dbReference type="PROSITE" id="PS50850"/>
    </source>
</evidence>
<keyword evidence="6 7" id="KW-0472">Membrane</keyword>
<comment type="caution">
    <text evidence="9">The sequence shown here is derived from an EMBL/GenBank/DDBJ whole genome shotgun (WGS) entry which is preliminary data.</text>
</comment>
<feature type="transmembrane region" description="Helical" evidence="7">
    <location>
        <begin position="260"/>
        <end position="278"/>
    </location>
</feature>
<evidence type="ECO:0000256" key="5">
    <source>
        <dbReference type="ARBA" id="ARBA00022989"/>
    </source>
</evidence>
<evidence type="ECO:0000256" key="4">
    <source>
        <dbReference type="ARBA" id="ARBA00022692"/>
    </source>
</evidence>
<dbReference type="CDD" id="cd06173">
    <property type="entry name" value="MFS_MefA_like"/>
    <property type="match status" value="1"/>
</dbReference>
<reference evidence="10" key="1">
    <citation type="submission" date="2014-06" db="EMBL/GenBank/DDBJ databases">
        <authorList>
            <person name="Winans N.J."/>
            <person name="Newell P.D."/>
            <person name="Douglas A.E."/>
        </authorList>
    </citation>
    <scope>NUCLEOTIDE SEQUENCE [LARGE SCALE GENOMIC DNA]</scope>
    <source>
        <strain evidence="10">DmL_052</strain>
    </source>
</reference>
<name>A0A251ZVH5_9PROT</name>
<feature type="transmembrane region" description="Helical" evidence="7">
    <location>
        <begin position="224"/>
        <end position="248"/>
    </location>
</feature>
<feature type="transmembrane region" description="Helical" evidence="7">
    <location>
        <begin position="376"/>
        <end position="397"/>
    </location>
</feature>
<dbReference type="InterPro" id="IPR036259">
    <property type="entry name" value="MFS_trans_sf"/>
</dbReference>
<dbReference type="EMBL" id="JOPB01000005">
    <property type="protein sequence ID" value="OUI78642.1"/>
    <property type="molecule type" value="Genomic_DNA"/>
</dbReference>
<dbReference type="Pfam" id="PF05977">
    <property type="entry name" value="MFS_3"/>
    <property type="match status" value="1"/>
</dbReference>
<dbReference type="RefSeq" id="WP_086632108.1">
    <property type="nucleotide sequence ID" value="NZ_JOPB01000005.1"/>
</dbReference>
<feature type="transmembrane region" description="Helical" evidence="7">
    <location>
        <begin position="18"/>
        <end position="44"/>
    </location>
</feature>
<keyword evidence="2" id="KW-0813">Transport</keyword>
<dbReference type="InterPro" id="IPR010290">
    <property type="entry name" value="TM_effector"/>
</dbReference>
<keyword evidence="3" id="KW-1003">Cell membrane</keyword>
<evidence type="ECO:0000256" key="1">
    <source>
        <dbReference type="ARBA" id="ARBA00004651"/>
    </source>
</evidence>
<evidence type="ECO:0000256" key="7">
    <source>
        <dbReference type="SAM" id="Phobius"/>
    </source>
</evidence>
<dbReference type="PANTHER" id="PTHR23513">
    <property type="entry name" value="INTEGRAL MEMBRANE EFFLUX PROTEIN-RELATED"/>
    <property type="match status" value="1"/>
</dbReference>
<feature type="domain" description="Major facilitator superfamily (MFS) profile" evidence="8">
    <location>
        <begin position="17"/>
        <end position="401"/>
    </location>
</feature>
<feature type="transmembrane region" description="Helical" evidence="7">
    <location>
        <begin position="83"/>
        <end position="100"/>
    </location>
</feature>
<dbReference type="Gene3D" id="1.20.1250.20">
    <property type="entry name" value="MFS general substrate transporter like domains"/>
    <property type="match status" value="1"/>
</dbReference>
<keyword evidence="4 7" id="KW-0812">Transmembrane</keyword>
<dbReference type="Proteomes" id="UP000194946">
    <property type="component" value="Unassembled WGS sequence"/>
</dbReference>
<dbReference type="GO" id="GO:0022857">
    <property type="term" value="F:transmembrane transporter activity"/>
    <property type="evidence" value="ECO:0007669"/>
    <property type="project" value="InterPro"/>
</dbReference>
<gene>
    <name evidence="9" type="ORF">HK18_07045</name>
</gene>
<evidence type="ECO:0000256" key="2">
    <source>
        <dbReference type="ARBA" id="ARBA00022448"/>
    </source>
</evidence>
<comment type="subcellular location">
    <subcellularLocation>
        <location evidence="1">Cell membrane</location>
        <topology evidence="1">Multi-pass membrane protein</topology>
    </subcellularLocation>
</comment>
<proteinExistence type="predicted"/>
<dbReference type="InterPro" id="IPR020846">
    <property type="entry name" value="MFS_dom"/>
</dbReference>
<accession>A0A251ZVH5</accession>
<protein>
    <submittedName>
        <fullName evidence="9">MFS transporter</fullName>
    </submittedName>
</protein>